<evidence type="ECO:0000313" key="2">
    <source>
        <dbReference type="Proteomes" id="UP000178264"/>
    </source>
</evidence>
<sequence>MRYWEHQIEKKTMNNEQRTIAMNDFKEDPAAPPPNFPSGNLGGSYAAVQDFFKNSAAPKHILAFLKHILIERLKLPEESAKLVVLTLSNEARKAGEEEYSHLVYGDLQTGDFKWGV</sequence>
<organism evidence="1 2">
    <name type="scientific">Candidatus Uhrbacteria bacterium RIFCSPLOWO2_02_FULL_49_11</name>
    <dbReference type="NCBI Taxonomy" id="1802409"/>
    <lineage>
        <taxon>Bacteria</taxon>
        <taxon>Candidatus Uhriibacteriota</taxon>
    </lineage>
</organism>
<proteinExistence type="predicted"/>
<dbReference type="Proteomes" id="UP000178264">
    <property type="component" value="Unassembled WGS sequence"/>
</dbReference>
<comment type="caution">
    <text evidence="1">The sequence shown here is derived from an EMBL/GenBank/DDBJ whole genome shotgun (WGS) entry which is preliminary data.</text>
</comment>
<name>A0A1F7VBD9_9BACT</name>
<evidence type="ECO:0000313" key="1">
    <source>
        <dbReference type="EMBL" id="OGL87743.1"/>
    </source>
</evidence>
<protein>
    <submittedName>
        <fullName evidence="1">Uncharacterized protein</fullName>
    </submittedName>
</protein>
<accession>A0A1F7VBD9</accession>
<dbReference type="AlphaFoldDB" id="A0A1F7VBD9"/>
<gene>
    <name evidence="1" type="ORF">A3I42_02605</name>
</gene>
<dbReference type="EMBL" id="MGER01000061">
    <property type="protein sequence ID" value="OGL87743.1"/>
    <property type="molecule type" value="Genomic_DNA"/>
</dbReference>
<reference evidence="1 2" key="1">
    <citation type="journal article" date="2016" name="Nat. Commun.">
        <title>Thousands of microbial genomes shed light on interconnected biogeochemical processes in an aquifer system.</title>
        <authorList>
            <person name="Anantharaman K."/>
            <person name="Brown C.T."/>
            <person name="Hug L.A."/>
            <person name="Sharon I."/>
            <person name="Castelle C.J."/>
            <person name="Probst A.J."/>
            <person name="Thomas B.C."/>
            <person name="Singh A."/>
            <person name="Wilkins M.J."/>
            <person name="Karaoz U."/>
            <person name="Brodie E.L."/>
            <person name="Williams K.H."/>
            <person name="Hubbard S.S."/>
            <person name="Banfield J.F."/>
        </authorList>
    </citation>
    <scope>NUCLEOTIDE SEQUENCE [LARGE SCALE GENOMIC DNA]</scope>
</reference>